<dbReference type="InterPro" id="IPR036513">
    <property type="entry name" value="STAS_dom_sf"/>
</dbReference>
<name>F4RZE2_MELLP</name>
<keyword evidence="2 6" id="KW-0812">Transmembrane</keyword>
<feature type="compositionally biased region" description="Low complexity" evidence="5">
    <location>
        <begin position="100"/>
        <end position="126"/>
    </location>
</feature>
<proteinExistence type="predicted"/>
<accession>F4RZE2</accession>
<sequence length="1010" mass="112258">MKRPSISSILSNPNRPSHQPIYHQDLNQSNISVDSNQSNPSNQINNPHQHHRSSQSYSSCSYSYSSNQDQLRFNSNQLADLALSSISQPEPFSHNNPLQSISSPRSISSSDASSTSDFSTSHQSTSLLRTPSSPQQPKSFQDQHHQLTPLISRPFRIINNSISTNHDNLNANYGSIPTTHQNDTTPTKNKPSKSNHLIKNASNQIPIILGYIPAVILGLMMNILDGVSYGLIIFPNQSHQAFDGLGSIGISMFFLSCIISQLVYSLGASAFKGGNGSMMIESIPFMHVIANKIADQIGDSNPDAILATTLMAFAFSTFLTGLAFFSLGALKLGNLMGFFPRHILVGCIGSVGVFLFLTGVQVTAQFPDAIGLNFDTFAHLSKPEIIPLWIVPLSLAMILRVLSAIITHPFFVPTYFIIIPIGFYIITSLILKVPIENLRSSGWIFNLPAPNNSTAPTGPLSFYSYFKFREINWSVFQQTLTSQLAMVIFGLLHVPLNVPALSISLGMDDIDIDRELIAHGISNTVASLFGTVSNYLCYVNSVLFVKVGGDSRVAGLMLSIGMIGIFAIGPQPIAFLPVCVVGALIFLLGFDLLKEAVWDTWWKVSWAEYGTIWAIIIAATWHDFVVGLVVGIILACISFVVTVSQHRAIRSVMDGRLARSTVRRHPTQHEFLKRIGSQIRVIKLQGHLFFGTISECEKTMKGFFESGREIQHLVLDLTSVDSIDFSAIEGLLRIERLLKLRGIIFVIGGASDKIGKALRSVGLWNGFRDQIEVFETLNQALEFCENVHLRSLYPTELILSPGFQQQSNQNKPKQALLRSSFSGEHNEEQGSPRNTFRLLAAKDLMSSAGMITPQQHHSSLQPTQLLFQTFRPFLPELNQDFWKIIAPYFKRIEMRKGEVLWEIGSNPDCFYLIETGILRATYGQWPTLKTEIEESMLPGTIAGDHTFLSILPRNTKVMVESEVIVLWEMRKSNWDLDVIGSERRELISRGMLRMAAVEEEVLIGHLLTRF</sequence>
<feature type="compositionally biased region" description="Polar residues" evidence="5">
    <location>
        <begin position="25"/>
        <end position="34"/>
    </location>
</feature>
<dbReference type="FunCoup" id="F4RZE2">
    <property type="interactions" value="9"/>
</dbReference>
<dbReference type="InterPro" id="IPR011547">
    <property type="entry name" value="SLC26A/SulP_dom"/>
</dbReference>
<dbReference type="Pfam" id="PF00916">
    <property type="entry name" value="Sulfate_transp"/>
    <property type="match status" value="1"/>
</dbReference>
<dbReference type="GeneID" id="18926054"/>
<dbReference type="EMBL" id="GL883132">
    <property type="protein sequence ID" value="EGG02270.1"/>
    <property type="molecule type" value="Genomic_DNA"/>
</dbReference>
<dbReference type="eggNOG" id="KOG0236">
    <property type="taxonomic scope" value="Eukaryota"/>
</dbReference>
<protein>
    <recommendedName>
        <fullName evidence="11">Sulfate transporter family-domain-containing protein</fullName>
    </recommendedName>
</protein>
<keyword evidence="3 6" id="KW-1133">Transmembrane helix</keyword>
<dbReference type="KEGG" id="mlr:MELLADRAFT_117613"/>
<feature type="region of interest" description="Disordered" evidence="5">
    <location>
        <begin position="174"/>
        <end position="196"/>
    </location>
</feature>
<dbReference type="SUPFAM" id="SSF52091">
    <property type="entry name" value="SpoIIaa-like"/>
    <property type="match status" value="1"/>
</dbReference>
<feature type="compositionally biased region" description="Low complexity" evidence="5">
    <location>
        <begin position="35"/>
        <end position="47"/>
    </location>
</feature>
<dbReference type="InterPro" id="IPR052706">
    <property type="entry name" value="Membrane-Transporter-like"/>
</dbReference>
<dbReference type="SUPFAM" id="SSF51206">
    <property type="entry name" value="cAMP-binding domain-like"/>
    <property type="match status" value="1"/>
</dbReference>
<organism evidence="10">
    <name type="scientific">Melampsora larici-populina (strain 98AG31 / pathotype 3-4-7)</name>
    <name type="common">Poplar leaf rust fungus</name>
    <dbReference type="NCBI Taxonomy" id="747676"/>
    <lineage>
        <taxon>Eukaryota</taxon>
        <taxon>Fungi</taxon>
        <taxon>Dikarya</taxon>
        <taxon>Basidiomycota</taxon>
        <taxon>Pucciniomycotina</taxon>
        <taxon>Pucciniomycetes</taxon>
        <taxon>Pucciniales</taxon>
        <taxon>Melampsoraceae</taxon>
        <taxon>Melampsora</taxon>
    </lineage>
</organism>
<feature type="transmembrane region" description="Helical" evidence="6">
    <location>
        <begin position="244"/>
        <end position="264"/>
    </location>
</feature>
<feature type="transmembrane region" description="Helical" evidence="6">
    <location>
        <begin position="342"/>
        <end position="364"/>
    </location>
</feature>
<dbReference type="Proteomes" id="UP000001072">
    <property type="component" value="Unassembled WGS sequence"/>
</dbReference>
<dbReference type="GO" id="GO:0015174">
    <property type="term" value="F:basic amino acid transmembrane transporter activity"/>
    <property type="evidence" value="ECO:0007669"/>
    <property type="project" value="EnsemblFungi"/>
</dbReference>
<dbReference type="InterPro" id="IPR000595">
    <property type="entry name" value="cNMP-bd_dom"/>
</dbReference>
<feature type="transmembrane region" description="Helical" evidence="6">
    <location>
        <begin position="516"/>
        <end position="539"/>
    </location>
</feature>
<dbReference type="STRING" id="747676.F4RZE2"/>
<dbReference type="RefSeq" id="XP_007414527.1">
    <property type="nucleotide sequence ID" value="XM_007414465.1"/>
</dbReference>
<feature type="compositionally biased region" description="Polar residues" evidence="5">
    <location>
        <begin position="127"/>
        <end position="140"/>
    </location>
</feature>
<dbReference type="CDD" id="cd07042">
    <property type="entry name" value="STAS_SulP_like_sulfate_transporter"/>
    <property type="match status" value="1"/>
</dbReference>
<dbReference type="CDD" id="cd00038">
    <property type="entry name" value="CAP_ED"/>
    <property type="match status" value="1"/>
</dbReference>
<evidence type="ECO:0000313" key="10">
    <source>
        <dbReference type="Proteomes" id="UP000001072"/>
    </source>
</evidence>
<keyword evidence="10" id="KW-1185">Reference proteome</keyword>
<reference evidence="10" key="1">
    <citation type="journal article" date="2011" name="Proc. Natl. Acad. Sci. U.S.A.">
        <title>Obligate biotrophy features unraveled by the genomic analysis of rust fungi.</title>
        <authorList>
            <person name="Duplessis S."/>
            <person name="Cuomo C.A."/>
            <person name="Lin Y.-C."/>
            <person name="Aerts A."/>
            <person name="Tisserant E."/>
            <person name="Veneault-Fourrey C."/>
            <person name="Joly D.L."/>
            <person name="Hacquard S."/>
            <person name="Amselem J."/>
            <person name="Cantarel B.L."/>
            <person name="Chiu R."/>
            <person name="Coutinho P.M."/>
            <person name="Feau N."/>
            <person name="Field M."/>
            <person name="Frey P."/>
            <person name="Gelhaye E."/>
            <person name="Goldberg J."/>
            <person name="Grabherr M.G."/>
            <person name="Kodira C.D."/>
            <person name="Kohler A."/>
            <person name="Kuees U."/>
            <person name="Lindquist E.A."/>
            <person name="Lucas S.M."/>
            <person name="Mago R."/>
            <person name="Mauceli E."/>
            <person name="Morin E."/>
            <person name="Murat C."/>
            <person name="Pangilinan J.L."/>
            <person name="Park R."/>
            <person name="Pearson M."/>
            <person name="Quesneville H."/>
            <person name="Rouhier N."/>
            <person name="Sakthikumar S."/>
            <person name="Salamov A.A."/>
            <person name="Schmutz J."/>
            <person name="Selles B."/>
            <person name="Shapiro H."/>
            <person name="Tanguay P."/>
            <person name="Tuskan G.A."/>
            <person name="Henrissat B."/>
            <person name="Van de Peer Y."/>
            <person name="Rouze P."/>
            <person name="Ellis J.G."/>
            <person name="Dodds P.N."/>
            <person name="Schein J.E."/>
            <person name="Zhong S."/>
            <person name="Hamelin R.C."/>
            <person name="Grigoriev I.V."/>
            <person name="Szabo L.J."/>
            <person name="Martin F."/>
        </authorList>
    </citation>
    <scope>NUCLEOTIDE SEQUENCE [LARGE SCALE GENOMIC DNA]</scope>
    <source>
        <strain evidence="10">98AG31 / pathotype 3-4-7</strain>
    </source>
</reference>
<feature type="domain" description="STAS" evidence="8">
    <location>
        <begin position="679"/>
        <end position="784"/>
    </location>
</feature>
<feature type="domain" description="Cyclic nucleotide-binding" evidence="7">
    <location>
        <begin position="873"/>
        <end position="963"/>
    </location>
</feature>
<gene>
    <name evidence="9" type="ORF">MELLADRAFT_117613</name>
</gene>
<dbReference type="AlphaFoldDB" id="F4RZE2"/>
<evidence type="ECO:0000259" key="7">
    <source>
        <dbReference type="PROSITE" id="PS50042"/>
    </source>
</evidence>
<feature type="transmembrane region" description="Helical" evidence="6">
    <location>
        <begin position="304"/>
        <end position="330"/>
    </location>
</feature>
<evidence type="ECO:0008006" key="11">
    <source>
        <dbReference type="Google" id="ProtNLM"/>
    </source>
</evidence>
<evidence type="ECO:0000256" key="4">
    <source>
        <dbReference type="ARBA" id="ARBA00023136"/>
    </source>
</evidence>
<feature type="transmembrane region" description="Helical" evidence="6">
    <location>
        <begin position="412"/>
        <end position="431"/>
    </location>
</feature>
<dbReference type="Gene3D" id="3.30.750.24">
    <property type="entry name" value="STAS domain"/>
    <property type="match status" value="1"/>
</dbReference>
<keyword evidence="4 6" id="KW-0472">Membrane</keyword>
<feature type="compositionally biased region" description="Polar residues" evidence="5">
    <location>
        <begin position="89"/>
        <end position="99"/>
    </location>
</feature>
<dbReference type="HOGENOM" id="CLU_003182_0_3_1"/>
<feature type="transmembrane region" description="Helical" evidence="6">
    <location>
        <begin position="574"/>
        <end position="593"/>
    </location>
</feature>
<feature type="transmembrane region" description="Helical" evidence="6">
    <location>
        <begin position="475"/>
        <end position="496"/>
    </location>
</feature>
<dbReference type="PANTHER" id="PTHR43310:SF4">
    <property type="entry name" value="AFR304WP"/>
    <property type="match status" value="1"/>
</dbReference>
<feature type="transmembrane region" description="Helical" evidence="6">
    <location>
        <begin position="551"/>
        <end position="568"/>
    </location>
</feature>
<evidence type="ECO:0000256" key="2">
    <source>
        <dbReference type="ARBA" id="ARBA00022692"/>
    </source>
</evidence>
<dbReference type="PANTHER" id="PTHR43310">
    <property type="entry name" value="SULFATE TRANSPORTER YBAR-RELATED"/>
    <property type="match status" value="1"/>
</dbReference>
<dbReference type="VEuPathDB" id="FungiDB:MELLADRAFT_117613"/>
<dbReference type="InParanoid" id="F4RZE2"/>
<feature type="compositionally biased region" description="Polar residues" evidence="5">
    <location>
        <begin position="1"/>
        <end position="17"/>
    </location>
</feature>
<dbReference type="PROSITE" id="PS50042">
    <property type="entry name" value="CNMP_BINDING_3"/>
    <property type="match status" value="1"/>
</dbReference>
<feature type="transmembrane region" description="Helical" evidence="6">
    <location>
        <begin position="385"/>
        <end position="406"/>
    </location>
</feature>
<feature type="region of interest" description="Disordered" evidence="5">
    <location>
        <begin position="89"/>
        <end position="143"/>
    </location>
</feature>
<dbReference type="GO" id="GO:0034490">
    <property type="term" value="P:basic amino acid transmembrane import into vacuole"/>
    <property type="evidence" value="ECO:0007669"/>
    <property type="project" value="EnsemblFungi"/>
</dbReference>
<feature type="transmembrane region" description="Helical" evidence="6">
    <location>
        <begin position="205"/>
        <end position="224"/>
    </location>
</feature>
<dbReference type="GO" id="GO:0000329">
    <property type="term" value="C:fungal-type vacuole membrane"/>
    <property type="evidence" value="ECO:0007669"/>
    <property type="project" value="EnsemblFungi"/>
</dbReference>
<evidence type="ECO:0000256" key="6">
    <source>
        <dbReference type="SAM" id="Phobius"/>
    </source>
</evidence>
<dbReference type="Pfam" id="PF01740">
    <property type="entry name" value="STAS"/>
    <property type="match status" value="1"/>
</dbReference>
<comment type="subcellular location">
    <subcellularLocation>
        <location evidence="1">Membrane</location>
        <topology evidence="1">Multi-pass membrane protein</topology>
    </subcellularLocation>
</comment>
<evidence type="ECO:0000256" key="1">
    <source>
        <dbReference type="ARBA" id="ARBA00004141"/>
    </source>
</evidence>
<evidence type="ECO:0000313" key="9">
    <source>
        <dbReference type="EMBL" id="EGG02270.1"/>
    </source>
</evidence>
<feature type="transmembrane region" description="Helical" evidence="6">
    <location>
        <begin position="624"/>
        <end position="643"/>
    </location>
</feature>
<dbReference type="InterPro" id="IPR018490">
    <property type="entry name" value="cNMP-bd_dom_sf"/>
</dbReference>
<dbReference type="Gene3D" id="2.60.120.10">
    <property type="entry name" value="Jelly Rolls"/>
    <property type="match status" value="1"/>
</dbReference>
<evidence type="ECO:0000259" key="8">
    <source>
        <dbReference type="PROSITE" id="PS50801"/>
    </source>
</evidence>
<dbReference type="PROSITE" id="PS50801">
    <property type="entry name" value="STAS"/>
    <property type="match status" value="1"/>
</dbReference>
<dbReference type="InterPro" id="IPR002645">
    <property type="entry name" value="STAS_dom"/>
</dbReference>
<feature type="region of interest" description="Disordered" evidence="5">
    <location>
        <begin position="1"/>
        <end position="62"/>
    </location>
</feature>
<dbReference type="OrthoDB" id="409725at2759"/>
<evidence type="ECO:0000256" key="5">
    <source>
        <dbReference type="SAM" id="MobiDB-lite"/>
    </source>
</evidence>
<dbReference type="InterPro" id="IPR014710">
    <property type="entry name" value="RmlC-like_jellyroll"/>
</dbReference>
<evidence type="ECO:0000256" key="3">
    <source>
        <dbReference type="ARBA" id="ARBA00022989"/>
    </source>
</evidence>